<gene>
    <name evidence="1" type="ORF">IPOD504_LOCUS11159</name>
</gene>
<feature type="non-terminal residue" evidence="1">
    <location>
        <position position="76"/>
    </location>
</feature>
<evidence type="ECO:0000313" key="2">
    <source>
        <dbReference type="Proteomes" id="UP000837857"/>
    </source>
</evidence>
<keyword evidence="2" id="KW-1185">Reference proteome</keyword>
<reference evidence="1" key="1">
    <citation type="submission" date="2022-03" db="EMBL/GenBank/DDBJ databases">
        <authorList>
            <person name="Martin H S."/>
        </authorList>
    </citation>
    <scope>NUCLEOTIDE SEQUENCE</scope>
</reference>
<protein>
    <submittedName>
        <fullName evidence="1">Uncharacterized protein</fullName>
    </submittedName>
</protein>
<organism evidence="1 2">
    <name type="scientific">Iphiclides podalirius</name>
    <name type="common">scarce swallowtail</name>
    <dbReference type="NCBI Taxonomy" id="110791"/>
    <lineage>
        <taxon>Eukaryota</taxon>
        <taxon>Metazoa</taxon>
        <taxon>Ecdysozoa</taxon>
        <taxon>Arthropoda</taxon>
        <taxon>Hexapoda</taxon>
        <taxon>Insecta</taxon>
        <taxon>Pterygota</taxon>
        <taxon>Neoptera</taxon>
        <taxon>Endopterygota</taxon>
        <taxon>Lepidoptera</taxon>
        <taxon>Glossata</taxon>
        <taxon>Ditrysia</taxon>
        <taxon>Papilionoidea</taxon>
        <taxon>Papilionidae</taxon>
        <taxon>Papilioninae</taxon>
        <taxon>Iphiclides</taxon>
    </lineage>
</organism>
<proteinExistence type="predicted"/>
<accession>A0ABN8INF4</accession>
<sequence length="76" mass="7883">MAPATQDSANCYYCLATGVGIPGSRCANRHTRELCDAGNVGYAAPALITLFGLPDCLRRDDGPADEKRVAAGSKPA</sequence>
<evidence type="ECO:0000313" key="1">
    <source>
        <dbReference type="EMBL" id="CAH2060716.1"/>
    </source>
</evidence>
<dbReference type="EMBL" id="OW152839">
    <property type="protein sequence ID" value="CAH2060716.1"/>
    <property type="molecule type" value="Genomic_DNA"/>
</dbReference>
<dbReference type="Proteomes" id="UP000837857">
    <property type="component" value="Chromosome 27"/>
</dbReference>
<name>A0ABN8INF4_9NEOP</name>